<reference evidence="1" key="1">
    <citation type="submission" date="2014-09" db="EMBL/GenBank/DDBJ databases">
        <authorList>
            <person name="Magalhaes I.L.F."/>
            <person name="Oliveira U."/>
            <person name="Santos F.R."/>
            <person name="Vidigal T.H.D.A."/>
            <person name="Brescovit A.D."/>
            <person name="Santos A.J."/>
        </authorList>
    </citation>
    <scope>NUCLEOTIDE SEQUENCE</scope>
    <source>
        <tissue evidence="1">Shoot tissue taken approximately 20 cm above the soil surface</tissue>
    </source>
</reference>
<protein>
    <submittedName>
        <fullName evidence="1">Uncharacterized protein</fullName>
    </submittedName>
</protein>
<name>A0A0A9D1C9_ARUDO</name>
<dbReference type="AlphaFoldDB" id="A0A0A9D1C9"/>
<sequence length="59" mass="7032">MFRGKMFCTELIINSMKRDLAFRQHIDKLATKRKMAYRTWQSASTLEENKMSITISSRM</sequence>
<proteinExistence type="predicted"/>
<dbReference type="EMBL" id="GBRH01217402">
    <property type="protein sequence ID" value="JAD80493.1"/>
    <property type="molecule type" value="Transcribed_RNA"/>
</dbReference>
<reference evidence="1" key="2">
    <citation type="journal article" date="2015" name="Data Brief">
        <title>Shoot transcriptome of the giant reed, Arundo donax.</title>
        <authorList>
            <person name="Barrero R.A."/>
            <person name="Guerrero F.D."/>
            <person name="Moolhuijzen P."/>
            <person name="Goolsby J.A."/>
            <person name="Tidwell J."/>
            <person name="Bellgard S.E."/>
            <person name="Bellgard M.I."/>
        </authorList>
    </citation>
    <scope>NUCLEOTIDE SEQUENCE</scope>
    <source>
        <tissue evidence="1">Shoot tissue taken approximately 20 cm above the soil surface</tissue>
    </source>
</reference>
<organism evidence="1">
    <name type="scientific">Arundo donax</name>
    <name type="common">Giant reed</name>
    <name type="synonym">Donax arundinaceus</name>
    <dbReference type="NCBI Taxonomy" id="35708"/>
    <lineage>
        <taxon>Eukaryota</taxon>
        <taxon>Viridiplantae</taxon>
        <taxon>Streptophyta</taxon>
        <taxon>Embryophyta</taxon>
        <taxon>Tracheophyta</taxon>
        <taxon>Spermatophyta</taxon>
        <taxon>Magnoliopsida</taxon>
        <taxon>Liliopsida</taxon>
        <taxon>Poales</taxon>
        <taxon>Poaceae</taxon>
        <taxon>PACMAD clade</taxon>
        <taxon>Arundinoideae</taxon>
        <taxon>Arundineae</taxon>
        <taxon>Arundo</taxon>
    </lineage>
</organism>
<evidence type="ECO:0000313" key="1">
    <source>
        <dbReference type="EMBL" id="JAD80493.1"/>
    </source>
</evidence>
<accession>A0A0A9D1C9</accession>